<dbReference type="NCBIfam" id="TIGR04183">
    <property type="entry name" value="Por_Secre_tail"/>
    <property type="match status" value="1"/>
</dbReference>
<evidence type="ECO:0000313" key="7">
    <source>
        <dbReference type="Proteomes" id="UP000199452"/>
    </source>
</evidence>
<gene>
    <name evidence="6" type="ORF">SAMN05216323_100812</name>
</gene>
<dbReference type="OrthoDB" id="9770276at2"/>
<evidence type="ECO:0000256" key="3">
    <source>
        <dbReference type="ARBA" id="ARBA00022801"/>
    </source>
</evidence>
<dbReference type="RefSeq" id="WP_092435846.1">
    <property type="nucleotide sequence ID" value="NZ_FMYP01000008.1"/>
</dbReference>
<dbReference type="InterPro" id="IPR007346">
    <property type="entry name" value="Endonuclease-I"/>
</dbReference>
<proteinExistence type="inferred from homology"/>
<reference evidence="6 7" key="1">
    <citation type="submission" date="2016-09" db="EMBL/GenBank/DDBJ databases">
        <authorList>
            <person name="Capua I."/>
            <person name="De Benedictis P."/>
            <person name="Joannis T."/>
            <person name="Lombin L.H."/>
            <person name="Cattoli G."/>
        </authorList>
    </citation>
    <scope>NUCLEOTIDE SEQUENCE [LARGE SCALE GENOMIC DNA]</scope>
    <source>
        <strain evidence="6 7">A7P-90m</strain>
    </source>
</reference>
<dbReference type="InterPro" id="IPR044925">
    <property type="entry name" value="His-Me_finger_sf"/>
</dbReference>
<evidence type="ECO:0000313" key="6">
    <source>
        <dbReference type="EMBL" id="SDB90316.1"/>
    </source>
</evidence>
<comment type="similarity">
    <text evidence="1">Belongs to the EndA/NucM nuclease family.</text>
</comment>
<feature type="chain" id="PRO_5011460498" evidence="4">
    <location>
        <begin position="20"/>
        <end position="358"/>
    </location>
</feature>
<dbReference type="InterPro" id="IPR026444">
    <property type="entry name" value="Secre_tail"/>
</dbReference>
<dbReference type="SUPFAM" id="SSF54060">
    <property type="entry name" value="His-Me finger endonucleases"/>
    <property type="match status" value="1"/>
</dbReference>
<dbReference type="PANTHER" id="PTHR33607">
    <property type="entry name" value="ENDONUCLEASE-1"/>
    <property type="match status" value="1"/>
</dbReference>
<keyword evidence="4" id="KW-0732">Signal</keyword>
<keyword evidence="7" id="KW-1185">Reference proteome</keyword>
<keyword evidence="3" id="KW-0378">Hydrolase</keyword>
<evidence type="ECO:0000259" key="5">
    <source>
        <dbReference type="Pfam" id="PF18962"/>
    </source>
</evidence>
<feature type="domain" description="Secretion system C-terminal sorting" evidence="5">
    <location>
        <begin position="286"/>
        <end position="356"/>
    </location>
</feature>
<accession>A0A1G6HA54</accession>
<sequence>MKNLLLILAIWLVSLNLLAQAPAGYYNNAEGKSGANLKTALFGIIKTHTERTYTNLWTDMQSTDKKANGKVWDMYSDIPGGTPAYEYTFISQQCGNYSGENNCYNREHSFPKSWFNDATPMYTDLFHLYPTDGYVNGKRSNYIFGEVSSASWTSTNGSMLGTADPVTGLSGTVFEPIDAYKGDFARTYFYMATCYEDKIASWASIATEAQQILAGNSYPAYKAVYVQLLLTWAKNDPVSDKEIARNNAVYGIQNNRNPYIDHPEYAEKVWNPTSAIGEVTASTISIYPNPATSEFTIELQNGKPFTAEIFNLTGKCVKRSTDLNSGETIQVGELNSGIYLVKITSNKTVIVKKITIQK</sequence>
<feature type="signal peptide" evidence="4">
    <location>
        <begin position="1"/>
        <end position="19"/>
    </location>
</feature>
<dbReference type="Proteomes" id="UP000199452">
    <property type="component" value="Unassembled WGS sequence"/>
</dbReference>
<protein>
    <submittedName>
        <fullName evidence="6">Por secretion system C-terminal sorting domain-containing protein</fullName>
    </submittedName>
</protein>
<evidence type="ECO:0000256" key="2">
    <source>
        <dbReference type="ARBA" id="ARBA00022722"/>
    </source>
</evidence>
<dbReference type="EMBL" id="FMYP01000008">
    <property type="protein sequence ID" value="SDB90316.1"/>
    <property type="molecule type" value="Genomic_DNA"/>
</dbReference>
<dbReference type="GO" id="GO:0004518">
    <property type="term" value="F:nuclease activity"/>
    <property type="evidence" value="ECO:0007669"/>
    <property type="project" value="UniProtKB-KW"/>
</dbReference>
<dbReference type="Pfam" id="PF18962">
    <property type="entry name" value="Por_Secre_tail"/>
    <property type="match status" value="1"/>
</dbReference>
<dbReference type="GO" id="GO:0016787">
    <property type="term" value="F:hydrolase activity"/>
    <property type="evidence" value="ECO:0007669"/>
    <property type="project" value="UniProtKB-KW"/>
</dbReference>
<dbReference type="AlphaFoldDB" id="A0A1G6HA54"/>
<dbReference type="STRING" id="1640674.SAMN05216323_100812"/>
<dbReference type="PANTHER" id="PTHR33607:SF2">
    <property type="entry name" value="ENDONUCLEASE-1"/>
    <property type="match status" value="1"/>
</dbReference>
<dbReference type="Pfam" id="PF04231">
    <property type="entry name" value="Endonuclease_1"/>
    <property type="match status" value="1"/>
</dbReference>
<name>A0A1G6HA54_9BACT</name>
<evidence type="ECO:0000256" key="1">
    <source>
        <dbReference type="ARBA" id="ARBA00006429"/>
    </source>
</evidence>
<keyword evidence="2" id="KW-0540">Nuclease</keyword>
<evidence type="ECO:0000256" key="4">
    <source>
        <dbReference type="SAM" id="SignalP"/>
    </source>
</evidence>
<organism evidence="6 7">
    <name type="scientific">Williamwhitmania taraxaci</name>
    <dbReference type="NCBI Taxonomy" id="1640674"/>
    <lineage>
        <taxon>Bacteria</taxon>
        <taxon>Pseudomonadati</taxon>
        <taxon>Bacteroidota</taxon>
        <taxon>Bacteroidia</taxon>
        <taxon>Bacteroidales</taxon>
        <taxon>Williamwhitmaniaceae</taxon>
        <taxon>Williamwhitmania</taxon>
    </lineage>
</organism>